<dbReference type="Proteomes" id="UP000199514">
    <property type="component" value="Unassembled WGS sequence"/>
</dbReference>
<dbReference type="AlphaFoldDB" id="A0A1I1NRK1"/>
<name>A0A1I1NRK1_9BACT</name>
<protein>
    <submittedName>
        <fullName evidence="1">Uncharacterized protein</fullName>
    </submittedName>
</protein>
<keyword evidence="2" id="KW-1185">Reference proteome</keyword>
<sequence length="255" mass="29244">MIRSLTVSYTTPPHVPAPYSHHYSLKAEVVGQQVNLEYSITYTDRDTISLEEIENEGFTEDDNQQIKAIVGTIWEKPLVDLIAKTTILPEGQHLEDFHDEVHVDWTTADGKRVQGIPENVTDWQYLVQELIQATLEQSSQEQPLTIRYKRNEKDHSTTLITLVVKFAQRNAEVNVSGSKAAPVLHTLNWEQLRPVLQAVYAPEYYPEKALETEPTQTGEFIDSGDGFWYKIGDGVRNLRGQNVLHKLQKQFEQWL</sequence>
<accession>A0A1I1NRK1</accession>
<dbReference type="STRING" id="927664.SAMN05421780_11614"/>
<dbReference type="OrthoDB" id="934157at2"/>
<evidence type="ECO:0000313" key="1">
    <source>
        <dbReference type="EMBL" id="SFC98138.1"/>
    </source>
</evidence>
<dbReference type="EMBL" id="FOLE01000016">
    <property type="protein sequence ID" value="SFC98138.1"/>
    <property type="molecule type" value="Genomic_DNA"/>
</dbReference>
<evidence type="ECO:0000313" key="2">
    <source>
        <dbReference type="Proteomes" id="UP000199514"/>
    </source>
</evidence>
<organism evidence="1 2">
    <name type="scientific">Flexibacter flexilis DSM 6793</name>
    <dbReference type="NCBI Taxonomy" id="927664"/>
    <lineage>
        <taxon>Bacteria</taxon>
        <taxon>Pseudomonadati</taxon>
        <taxon>Bacteroidota</taxon>
        <taxon>Cytophagia</taxon>
        <taxon>Cytophagales</taxon>
        <taxon>Flexibacteraceae</taxon>
        <taxon>Flexibacter</taxon>
    </lineage>
</organism>
<reference evidence="1 2" key="1">
    <citation type="submission" date="2016-10" db="EMBL/GenBank/DDBJ databases">
        <authorList>
            <person name="de Groot N.N."/>
        </authorList>
    </citation>
    <scope>NUCLEOTIDE SEQUENCE [LARGE SCALE GENOMIC DNA]</scope>
    <source>
        <strain evidence="1 2">DSM 6793</strain>
    </source>
</reference>
<gene>
    <name evidence="1" type="ORF">SAMN05421780_11614</name>
</gene>
<proteinExistence type="predicted"/>
<dbReference type="RefSeq" id="WP_091516661.1">
    <property type="nucleotide sequence ID" value="NZ_FOLE01000016.1"/>
</dbReference>